<feature type="transmembrane region" description="Helical" evidence="1">
    <location>
        <begin position="7"/>
        <end position="25"/>
    </location>
</feature>
<keyword evidence="1" id="KW-0812">Transmembrane</keyword>
<keyword evidence="1" id="KW-0472">Membrane</keyword>
<dbReference type="EMBL" id="JRUQ01000041">
    <property type="protein sequence ID" value="KGT92265.1"/>
    <property type="molecule type" value="Genomic_DNA"/>
</dbReference>
<evidence type="ECO:0000256" key="1">
    <source>
        <dbReference type="SAM" id="Phobius"/>
    </source>
</evidence>
<evidence type="ECO:0000313" key="2">
    <source>
        <dbReference type="EMBL" id="KGT92265.1"/>
    </source>
</evidence>
<evidence type="ECO:0000313" key="3">
    <source>
        <dbReference type="Proteomes" id="UP000030351"/>
    </source>
</evidence>
<dbReference type="Proteomes" id="UP000030351">
    <property type="component" value="Unassembled WGS sequence"/>
</dbReference>
<name>A0A0A3Z064_9GAMM</name>
<keyword evidence="3" id="KW-1185">Reference proteome</keyword>
<reference evidence="2 3" key="1">
    <citation type="submission" date="2014-10" db="EMBL/GenBank/DDBJ databases">
        <title>Genome sequence of Erwinia typographi M043b.</title>
        <authorList>
            <person name="Chan K.-G."/>
            <person name="Tan W.-S."/>
        </authorList>
    </citation>
    <scope>NUCLEOTIDE SEQUENCE [LARGE SCALE GENOMIC DNA]</scope>
    <source>
        <strain evidence="2 3">M043b</strain>
    </source>
</reference>
<dbReference type="Pfam" id="PF06092">
    <property type="entry name" value="DUF943"/>
    <property type="match status" value="1"/>
</dbReference>
<dbReference type="AlphaFoldDB" id="A0A0A3Z064"/>
<dbReference type="RefSeq" id="WP_034894350.1">
    <property type="nucleotide sequence ID" value="NZ_JRUQ01000041.1"/>
</dbReference>
<dbReference type="eggNOG" id="ENOG50344WD">
    <property type="taxonomic scope" value="Bacteria"/>
</dbReference>
<protein>
    <submittedName>
        <fullName evidence="2">Uncharacterized protein</fullName>
    </submittedName>
</protein>
<dbReference type="OrthoDB" id="6522834at2"/>
<keyword evidence="1" id="KW-1133">Transmembrane helix</keyword>
<proteinExistence type="predicted"/>
<dbReference type="InterPro" id="IPR010351">
    <property type="entry name" value="DUF943"/>
</dbReference>
<sequence>MTIIKRMTVVAIVIFLLFYVSYWILIPTEIIAVHPHGTSRIILVKNFPLTVNGKVKWWKENKKLLKDKYDTPFIRDDGSYSVTIWDIGKGYQIKKPRDNTFFPDHDTEYLFCFEEMKVEANCVDKENQIMYIAKTREGVLMVTANNEMYQETNGRLIKSSITIK</sequence>
<accession>A0A0A3Z064</accession>
<gene>
    <name evidence="2" type="ORF">NG99_14775</name>
</gene>
<organism evidence="2 3">
    <name type="scientific">Erwinia typographi</name>
    <dbReference type="NCBI Taxonomy" id="371042"/>
    <lineage>
        <taxon>Bacteria</taxon>
        <taxon>Pseudomonadati</taxon>
        <taxon>Pseudomonadota</taxon>
        <taxon>Gammaproteobacteria</taxon>
        <taxon>Enterobacterales</taxon>
        <taxon>Erwiniaceae</taxon>
        <taxon>Erwinia</taxon>
    </lineage>
</organism>
<comment type="caution">
    <text evidence="2">The sequence shown here is derived from an EMBL/GenBank/DDBJ whole genome shotgun (WGS) entry which is preliminary data.</text>
</comment>